<dbReference type="Pfam" id="PF18717">
    <property type="entry name" value="CxC4"/>
    <property type="match status" value="1"/>
</dbReference>
<evidence type="ECO:0000313" key="2">
    <source>
        <dbReference type="EMBL" id="KAJ8376450.1"/>
    </source>
</evidence>
<evidence type="ECO:0000259" key="1">
    <source>
        <dbReference type="PROSITE" id="PS50800"/>
    </source>
</evidence>
<dbReference type="PANTHER" id="PTHR17609:SF3">
    <property type="entry name" value="SAP DOMAIN-CONTAINING PROTEIN"/>
    <property type="match status" value="1"/>
</dbReference>
<dbReference type="PROSITE" id="PS50800">
    <property type="entry name" value="SAP"/>
    <property type="match status" value="1"/>
</dbReference>
<name>A0A9Q1G6T4_SYNKA</name>
<keyword evidence="3" id="KW-1185">Reference proteome</keyword>
<evidence type="ECO:0000313" key="3">
    <source>
        <dbReference type="Proteomes" id="UP001152622"/>
    </source>
</evidence>
<dbReference type="PANTHER" id="PTHR17609">
    <property type="entry name" value="HMG DOMAIN-CONTAINING PROTEIN 3"/>
    <property type="match status" value="1"/>
</dbReference>
<dbReference type="AlphaFoldDB" id="A0A9Q1G6T4"/>
<comment type="caution">
    <text evidence="2">The sequence shown here is derived from an EMBL/GenBank/DDBJ whole genome shotgun (WGS) entry which is preliminary data.</text>
</comment>
<dbReference type="OrthoDB" id="8948380at2759"/>
<accession>A0A9Q1G6T4</accession>
<feature type="domain" description="SAP" evidence="1">
    <location>
        <begin position="318"/>
        <end position="352"/>
    </location>
</feature>
<proteinExistence type="predicted"/>
<dbReference type="EMBL" id="JAINUF010000002">
    <property type="protein sequence ID" value="KAJ8376450.1"/>
    <property type="molecule type" value="Genomic_DNA"/>
</dbReference>
<protein>
    <recommendedName>
        <fullName evidence="1">SAP domain-containing protein</fullName>
    </recommendedName>
</protein>
<gene>
    <name evidence="2" type="ORF">SKAU_G00070300</name>
</gene>
<reference evidence="2" key="1">
    <citation type="journal article" date="2023" name="Science">
        <title>Genome structures resolve the early diversification of teleost fishes.</title>
        <authorList>
            <person name="Parey E."/>
            <person name="Louis A."/>
            <person name="Montfort J."/>
            <person name="Bouchez O."/>
            <person name="Roques C."/>
            <person name="Iampietro C."/>
            <person name="Lluch J."/>
            <person name="Castinel A."/>
            <person name="Donnadieu C."/>
            <person name="Desvignes T."/>
            <person name="Floi Bucao C."/>
            <person name="Jouanno E."/>
            <person name="Wen M."/>
            <person name="Mejri S."/>
            <person name="Dirks R."/>
            <person name="Jansen H."/>
            <person name="Henkel C."/>
            <person name="Chen W.J."/>
            <person name="Zahm M."/>
            <person name="Cabau C."/>
            <person name="Klopp C."/>
            <person name="Thompson A.W."/>
            <person name="Robinson-Rechavi M."/>
            <person name="Braasch I."/>
            <person name="Lecointre G."/>
            <person name="Bobe J."/>
            <person name="Postlethwait J.H."/>
            <person name="Berthelot C."/>
            <person name="Roest Crollius H."/>
            <person name="Guiguen Y."/>
        </authorList>
    </citation>
    <scope>NUCLEOTIDE SEQUENCE</scope>
    <source>
        <strain evidence="2">WJC10195</strain>
    </source>
</reference>
<dbReference type="Proteomes" id="UP001152622">
    <property type="component" value="Chromosome 2"/>
</dbReference>
<dbReference type="InterPro" id="IPR003034">
    <property type="entry name" value="SAP_dom"/>
</dbReference>
<organism evidence="2 3">
    <name type="scientific">Synaphobranchus kaupii</name>
    <name type="common">Kaup's arrowtooth eel</name>
    <dbReference type="NCBI Taxonomy" id="118154"/>
    <lineage>
        <taxon>Eukaryota</taxon>
        <taxon>Metazoa</taxon>
        <taxon>Chordata</taxon>
        <taxon>Craniata</taxon>
        <taxon>Vertebrata</taxon>
        <taxon>Euteleostomi</taxon>
        <taxon>Actinopterygii</taxon>
        <taxon>Neopterygii</taxon>
        <taxon>Teleostei</taxon>
        <taxon>Anguilliformes</taxon>
        <taxon>Synaphobranchidae</taxon>
        <taxon>Synaphobranchus</taxon>
    </lineage>
</organism>
<dbReference type="InterPro" id="IPR040648">
    <property type="entry name" value="HMGXB3_CxC4"/>
</dbReference>
<dbReference type="InterPro" id="IPR039598">
    <property type="entry name" value="HMGXB3"/>
</dbReference>
<sequence length="501" mass="56521">MKISQFTDVGFSAELHCVNSIITVCTTTVTTSVRARAPAASITLSHTPSPSPRIRSIFVRTITRKREYPRHLIPEETICQRCPGIVPLSDPFLITTKGKILTNCRIIEDISTYCKHCPECGMLYRYQEWNEGLHNYNDQIILDLALCLTLRNLLQVHTAVSRAVEYLELTTGVKFPPSDTVLHGYLHFEALTAHEYKYSCVTCGDNPPVVVMDLHKNGVFHSLNDIEGPPTNFNGEVDVERFWEALSMEMVGRGFVTSSRNNPFTVTPSYHFWAPWIGPTTRHSKVVLNTEFKKVHQPKTKKEVAEICVSEGRLRDELFKQKVPILRKLCRECGLDSEGSRSNLLVRLSNGMKSRETYDKIHEKIWAASGGWAVIMCPCGIVYSVKCNLRAESPSDFTDMLLSWTHMPNVVLYDFAQSLATHTNLRVPEAMPFRPHEGCLMAPTAENIKLAQEGKLRVSLPWLERMEVKENANGHPITGSSDHYALYDRCHEDNIKDGAGG</sequence>